<evidence type="ECO:0000313" key="2">
    <source>
        <dbReference type="EMBL" id="AUX30023.1"/>
    </source>
</evidence>
<feature type="region of interest" description="Disordered" evidence="1">
    <location>
        <begin position="14"/>
        <end position="58"/>
    </location>
</feature>
<sequence>MLLLGATSVGIQASGCKASPEERASTRPSGVGGHGGTGGDGGGGGIVPPRPECDPEIAESGVGDGCGVFVSMQGADGADGTKAEPLKSINEAVELAVSNGTRRVYLCANDEGEPFDEAVTVPAGLTVYGGLNCAANWEWEKASKTILTAPQGEVPLRLNAADGSVRILDLHVKARPIDIDFNEQNHAENYGKSSIAAIADGGSGEVDNGSVELVRCTLEADEAAPGFPGDDVTAGPPRAANGQDGSAGNAACTAAIVSPNAPPENDCGTPDDPGDDSIGGIGGSGSAASAAPGSAGSPGDTENLNGGTRGTGACGDGRVGRNGEEGGPGGAASGKGKLSSDGYTGSPGEDGKPGTPGQGGGGGAGARGGSGACPTGSPGTGGASGGSGGAGGCGGKGGKGGGPGGSSIALVSIHAKLSFQQVQLIAKAGGTGGEGTAGQLGGLGGEPGPGGDGPTTLSTGCTGGTGGNGGNGGTGGKGSDGHSLGIAYVGTAPPDEGVTIDAQGSNDIMAFDAP</sequence>
<feature type="compositionally biased region" description="Gly residues" evidence="1">
    <location>
        <begin position="30"/>
        <end position="46"/>
    </location>
</feature>
<name>A0A4P2QKN8_SORCE</name>
<reference evidence="2 3" key="1">
    <citation type="submission" date="2015-09" db="EMBL/GenBank/DDBJ databases">
        <title>Sorangium comparison.</title>
        <authorList>
            <person name="Zaburannyi N."/>
            <person name="Bunk B."/>
            <person name="Overmann J."/>
            <person name="Mueller R."/>
        </authorList>
    </citation>
    <scope>NUCLEOTIDE SEQUENCE [LARGE SCALE GENOMIC DNA]</scope>
    <source>
        <strain evidence="2 3">So ce836</strain>
    </source>
</reference>
<dbReference type="Proteomes" id="UP000295497">
    <property type="component" value="Chromosome"/>
</dbReference>
<feature type="region of interest" description="Disordered" evidence="1">
    <location>
        <begin position="222"/>
        <end position="402"/>
    </location>
</feature>
<feature type="compositionally biased region" description="Gly residues" evidence="1">
    <location>
        <begin position="307"/>
        <end position="317"/>
    </location>
</feature>
<evidence type="ECO:0008006" key="4">
    <source>
        <dbReference type="Google" id="ProtNLM"/>
    </source>
</evidence>
<dbReference type="EMBL" id="CP012672">
    <property type="protein sequence ID" value="AUX30023.1"/>
    <property type="molecule type" value="Genomic_DNA"/>
</dbReference>
<proteinExistence type="predicted"/>
<dbReference type="InterPro" id="IPR011050">
    <property type="entry name" value="Pectin_lyase_fold/virulence"/>
</dbReference>
<organism evidence="2 3">
    <name type="scientific">Sorangium cellulosum</name>
    <name type="common">Polyangium cellulosum</name>
    <dbReference type="NCBI Taxonomy" id="56"/>
    <lineage>
        <taxon>Bacteria</taxon>
        <taxon>Pseudomonadati</taxon>
        <taxon>Myxococcota</taxon>
        <taxon>Polyangia</taxon>
        <taxon>Polyangiales</taxon>
        <taxon>Polyangiaceae</taxon>
        <taxon>Sorangium</taxon>
    </lineage>
</organism>
<feature type="compositionally biased region" description="Gly residues" evidence="1">
    <location>
        <begin position="354"/>
        <end position="371"/>
    </location>
</feature>
<evidence type="ECO:0000313" key="3">
    <source>
        <dbReference type="Proteomes" id="UP000295497"/>
    </source>
</evidence>
<feature type="compositionally biased region" description="Gly residues" evidence="1">
    <location>
        <begin position="378"/>
        <end position="402"/>
    </location>
</feature>
<accession>A0A4P2QKN8</accession>
<gene>
    <name evidence="2" type="ORF">SOCE836_021180</name>
</gene>
<evidence type="ECO:0000256" key="1">
    <source>
        <dbReference type="SAM" id="MobiDB-lite"/>
    </source>
</evidence>
<feature type="compositionally biased region" description="Low complexity" evidence="1">
    <location>
        <begin position="286"/>
        <end position="300"/>
    </location>
</feature>
<dbReference type="SUPFAM" id="SSF51126">
    <property type="entry name" value="Pectin lyase-like"/>
    <property type="match status" value="1"/>
</dbReference>
<protein>
    <recommendedName>
        <fullName evidence="4">PE-PGRS family protein</fullName>
    </recommendedName>
</protein>
<dbReference type="AlphaFoldDB" id="A0A4P2QKN8"/>